<dbReference type="PROSITE" id="PS50082">
    <property type="entry name" value="WD_REPEATS_2"/>
    <property type="match status" value="1"/>
</dbReference>
<evidence type="ECO:0000313" key="3">
    <source>
        <dbReference type="EMBL" id="QEH36799.1"/>
    </source>
</evidence>
<keyword evidence="1" id="KW-0853">WD repeat</keyword>
<proteinExistence type="predicted"/>
<dbReference type="OrthoDB" id="277950at2"/>
<dbReference type="SUPFAM" id="SSF82171">
    <property type="entry name" value="DPP6 N-terminal domain-like"/>
    <property type="match status" value="1"/>
</dbReference>
<dbReference type="Gene3D" id="2.130.10.10">
    <property type="entry name" value="YVTN repeat-like/Quinoprotein amine dehydrogenase"/>
    <property type="match status" value="2"/>
</dbReference>
<sequence precursor="true">MRRVAPAVVASIAAVCVASSVAVARFRAPSAAPPPERLASGVRLSENPRGKLPIYSTNSVAFLPDGRGVAAMRDDWLYDEQNRYVSSSRAIPILDIAEKRERLRVATEIDEYGAVALSPDGKTLAVGLMRGVRLHDARTGEPRGELTAEPAFGITGLVYSQGGRVLAASTDLGGIAAWDMPDGRVRFVSEVPKRPAKAIAISGDGRTLATVTFAASVCDARGPFGLSPWPFGVWSIACGVRGGAVHLFDASTGVRTRSTTYEEFVDAVAFSPDGTAVAAGGSGLVRLWDLATDDSRELFRADGDWSVRCLVYSPDGDTLGIGLGNGERGKLVLCDVRRARARAESDGLSGPVRSVAFSPGGTSLVAATPRSVVLFHLDAASADQGRTPSR</sequence>
<dbReference type="Proteomes" id="UP000324233">
    <property type="component" value="Chromosome"/>
</dbReference>
<dbReference type="PANTHER" id="PTHR19879:SF9">
    <property type="entry name" value="TRANSCRIPTION INITIATION FACTOR TFIID SUBUNIT 5"/>
    <property type="match status" value="1"/>
</dbReference>
<dbReference type="AlphaFoldDB" id="A0A5B9W994"/>
<name>A0A5B9W994_9BACT</name>
<dbReference type="InterPro" id="IPR015943">
    <property type="entry name" value="WD40/YVTN_repeat-like_dom_sf"/>
</dbReference>
<dbReference type="PANTHER" id="PTHR19879">
    <property type="entry name" value="TRANSCRIPTION INITIATION FACTOR TFIID"/>
    <property type="match status" value="1"/>
</dbReference>
<accession>A0A5B9W994</accession>
<organism evidence="3 4">
    <name type="scientific">Aquisphaera giovannonii</name>
    <dbReference type="NCBI Taxonomy" id="406548"/>
    <lineage>
        <taxon>Bacteria</taxon>
        <taxon>Pseudomonadati</taxon>
        <taxon>Planctomycetota</taxon>
        <taxon>Planctomycetia</taxon>
        <taxon>Isosphaerales</taxon>
        <taxon>Isosphaeraceae</taxon>
        <taxon>Aquisphaera</taxon>
    </lineage>
</organism>
<dbReference type="SMART" id="SM00320">
    <property type="entry name" value="WD40"/>
    <property type="match status" value="5"/>
</dbReference>
<evidence type="ECO:0000256" key="2">
    <source>
        <dbReference type="SAM" id="SignalP"/>
    </source>
</evidence>
<dbReference type="EMBL" id="CP042997">
    <property type="protein sequence ID" value="QEH36799.1"/>
    <property type="molecule type" value="Genomic_DNA"/>
</dbReference>
<dbReference type="KEGG" id="agv:OJF2_53840"/>
<reference evidence="3 4" key="1">
    <citation type="submission" date="2019-08" db="EMBL/GenBank/DDBJ databases">
        <title>Deep-cultivation of Planctomycetes and their phenomic and genomic characterization uncovers novel biology.</title>
        <authorList>
            <person name="Wiegand S."/>
            <person name="Jogler M."/>
            <person name="Boedeker C."/>
            <person name="Pinto D."/>
            <person name="Vollmers J."/>
            <person name="Rivas-Marin E."/>
            <person name="Kohn T."/>
            <person name="Peeters S.H."/>
            <person name="Heuer A."/>
            <person name="Rast P."/>
            <person name="Oberbeckmann S."/>
            <person name="Bunk B."/>
            <person name="Jeske O."/>
            <person name="Meyerdierks A."/>
            <person name="Storesund J.E."/>
            <person name="Kallscheuer N."/>
            <person name="Luecker S."/>
            <person name="Lage O.M."/>
            <person name="Pohl T."/>
            <person name="Merkel B.J."/>
            <person name="Hornburger P."/>
            <person name="Mueller R.-W."/>
            <person name="Bruemmer F."/>
            <person name="Labrenz M."/>
            <person name="Spormann A.M."/>
            <person name="Op den Camp H."/>
            <person name="Overmann J."/>
            <person name="Amann R."/>
            <person name="Jetten M.S.M."/>
            <person name="Mascher T."/>
            <person name="Medema M.H."/>
            <person name="Devos D.P."/>
            <person name="Kaster A.-K."/>
            <person name="Ovreas L."/>
            <person name="Rohde M."/>
            <person name="Galperin M.Y."/>
            <person name="Jogler C."/>
        </authorList>
    </citation>
    <scope>NUCLEOTIDE SEQUENCE [LARGE SCALE GENOMIC DNA]</scope>
    <source>
        <strain evidence="3 4">OJF2</strain>
    </source>
</reference>
<evidence type="ECO:0000256" key="1">
    <source>
        <dbReference type="PROSITE-ProRule" id="PRU00221"/>
    </source>
</evidence>
<dbReference type="InterPro" id="IPR001680">
    <property type="entry name" value="WD40_rpt"/>
</dbReference>
<feature type="chain" id="PRO_5023070496" evidence="2">
    <location>
        <begin position="25"/>
        <end position="390"/>
    </location>
</feature>
<keyword evidence="2" id="KW-0732">Signal</keyword>
<dbReference type="Pfam" id="PF00400">
    <property type="entry name" value="WD40"/>
    <property type="match status" value="1"/>
</dbReference>
<evidence type="ECO:0000313" key="4">
    <source>
        <dbReference type="Proteomes" id="UP000324233"/>
    </source>
</evidence>
<feature type="repeat" description="WD" evidence="1">
    <location>
        <begin position="258"/>
        <end position="298"/>
    </location>
</feature>
<keyword evidence="4" id="KW-1185">Reference proteome</keyword>
<protein>
    <submittedName>
        <fullName evidence="3">WD domain, G-beta repeat</fullName>
    </submittedName>
</protein>
<gene>
    <name evidence="3" type="ORF">OJF2_53840</name>
</gene>
<feature type="signal peptide" evidence="2">
    <location>
        <begin position="1"/>
        <end position="24"/>
    </location>
</feature>